<evidence type="ECO:0000313" key="4">
    <source>
        <dbReference type="Proteomes" id="UP000826234"/>
    </source>
</evidence>
<reference evidence="3 4" key="1">
    <citation type="journal article" date="2022" name="Gigascience">
        <title>A chromosome-level genome assembly and annotation of the desert horned lizard, Phrynosoma platyrhinos, provides insight into chromosomal rearrangements among reptiles.</title>
        <authorList>
            <person name="Koochekian N."/>
            <person name="Ascanio A."/>
            <person name="Farleigh K."/>
            <person name="Card D.C."/>
            <person name="Schield D.R."/>
            <person name="Castoe T.A."/>
            <person name="Jezkova T."/>
        </authorList>
    </citation>
    <scope>NUCLEOTIDE SEQUENCE [LARGE SCALE GENOMIC DNA]</scope>
    <source>
        <strain evidence="3">NK-2021</strain>
    </source>
</reference>
<evidence type="ECO:0000256" key="1">
    <source>
        <dbReference type="ARBA" id="ARBA00009923"/>
    </source>
</evidence>
<accession>A0ABQ7SNA4</accession>
<keyword evidence="2" id="KW-1015">Disulfide bond</keyword>
<protein>
    <submittedName>
        <fullName evidence="3">Uncharacterized protein</fullName>
    </submittedName>
</protein>
<evidence type="ECO:0000256" key="2">
    <source>
        <dbReference type="ARBA" id="ARBA00023157"/>
    </source>
</evidence>
<dbReference type="InterPro" id="IPR035940">
    <property type="entry name" value="CAP_sf"/>
</dbReference>
<proteinExistence type="inferred from homology"/>
<sequence>MQLSWSFTSKDKKLIVDLHNQYRSKVSPPAADMLKMVVAAGGFLEDMAGHVQFISCRGYKADLFCLGFATDPGKSAPKEQFGIANSL</sequence>
<dbReference type="Proteomes" id="UP000826234">
    <property type="component" value="Unassembled WGS sequence"/>
</dbReference>
<organism evidence="3 4">
    <name type="scientific">Phrynosoma platyrhinos</name>
    <name type="common">Desert horned lizard</name>
    <dbReference type="NCBI Taxonomy" id="52577"/>
    <lineage>
        <taxon>Eukaryota</taxon>
        <taxon>Metazoa</taxon>
        <taxon>Chordata</taxon>
        <taxon>Craniata</taxon>
        <taxon>Vertebrata</taxon>
        <taxon>Euteleostomi</taxon>
        <taxon>Lepidosauria</taxon>
        <taxon>Squamata</taxon>
        <taxon>Bifurcata</taxon>
        <taxon>Unidentata</taxon>
        <taxon>Episquamata</taxon>
        <taxon>Toxicofera</taxon>
        <taxon>Iguania</taxon>
        <taxon>Phrynosomatidae</taxon>
        <taxon>Phrynosomatinae</taxon>
        <taxon>Phrynosoma</taxon>
    </lineage>
</organism>
<keyword evidence="4" id="KW-1185">Reference proteome</keyword>
<dbReference type="EMBL" id="JAIPUX010005289">
    <property type="protein sequence ID" value="KAH0618786.1"/>
    <property type="molecule type" value="Genomic_DNA"/>
</dbReference>
<comment type="caution">
    <text evidence="3">The sequence shown here is derived from an EMBL/GenBank/DDBJ whole genome shotgun (WGS) entry which is preliminary data.</text>
</comment>
<gene>
    <name evidence="3" type="ORF">JD844_018257</name>
</gene>
<dbReference type="Gene3D" id="3.40.33.10">
    <property type="entry name" value="CAP"/>
    <property type="match status" value="1"/>
</dbReference>
<name>A0ABQ7SNA4_PHRPL</name>
<dbReference type="SUPFAM" id="SSF55797">
    <property type="entry name" value="PR-1-like"/>
    <property type="match status" value="1"/>
</dbReference>
<evidence type="ECO:0000313" key="3">
    <source>
        <dbReference type="EMBL" id="KAH0618786.1"/>
    </source>
</evidence>
<comment type="similarity">
    <text evidence="1">Belongs to the CRISP family.</text>
</comment>